<evidence type="ECO:0000313" key="9">
    <source>
        <dbReference type="Proteomes" id="UP001550850"/>
    </source>
</evidence>
<dbReference type="SUPFAM" id="SSF90123">
    <property type="entry name" value="ABC transporter transmembrane region"/>
    <property type="match status" value="1"/>
</dbReference>
<dbReference type="InterPro" id="IPR017871">
    <property type="entry name" value="ABC_transporter-like_CS"/>
</dbReference>
<feature type="transmembrane region" description="Helical" evidence="5">
    <location>
        <begin position="185"/>
        <end position="204"/>
    </location>
</feature>
<dbReference type="Pfam" id="PF00005">
    <property type="entry name" value="ABC_tran"/>
    <property type="match status" value="1"/>
</dbReference>
<feature type="transmembrane region" description="Helical" evidence="5">
    <location>
        <begin position="81"/>
        <end position="104"/>
    </location>
</feature>
<accession>A0ABV2YKB9</accession>
<dbReference type="PROSITE" id="PS50893">
    <property type="entry name" value="ABC_TRANSPORTER_2"/>
    <property type="match status" value="1"/>
</dbReference>
<keyword evidence="3 5" id="KW-1133">Transmembrane helix</keyword>
<keyword evidence="8" id="KW-0547">Nucleotide-binding</keyword>
<organism evidence="8 9">
    <name type="scientific">Streptomyces fragilis</name>
    <dbReference type="NCBI Taxonomy" id="67301"/>
    <lineage>
        <taxon>Bacteria</taxon>
        <taxon>Bacillati</taxon>
        <taxon>Actinomycetota</taxon>
        <taxon>Actinomycetes</taxon>
        <taxon>Kitasatosporales</taxon>
        <taxon>Streptomycetaceae</taxon>
        <taxon>Streptomyces</taxon>
    </lineage>
</organism>
<dbReference type="InterPro" id="IPR003439">
    <property type="entry name" value="ABC_transporter-like_ATP-bd"/>
</dbReference>
<feature type="transmembrane region" description="Helical" evidence="5">
    <location>
        <begin position="155"/>
        <end position="179"/>
    </location>
</feature>
<feature type="transmembrane region" description="Helical" evidence="5">
    <location>
        <begin position="41"/>
        <end position="61"/>
    </location>
</feature>
<dbReference type="EMBL" id="JBEZUR010000029">
    <property type="protein sequence ID" value="MEU3556188.1"/>
    <property type="molecule type" value="Genomic_DNA"/>
</dbReference>
<dbReference type="PANTHER" id="PTHR43394:SF1">
    <property type="entry name" value="ATP-BINDING CASSETTE SUB-FAMILY B MEMBER 10, MITOCHONDRIAL"/>
    <property type="match status" value="1"/>
</dbReference>
<keyword evidence="4 5" id="KW-0472">Membrane</keyword>
<evidence type="ECO:0000256" key="3">
    <source>
        <dbReference type="ARBA" id="ARBA00022989"/>
    </source>
</evidence>
<evidence type="ECO:0000256" key="5">
    <source>
        <dbReference type="SAM" id="Phobius"/>
    </source>
</evidence>
<evidence type="ECO:0000259" key="7">
    <source>
        <dbReference type="PROSITE" id="PS50929"/>
    </source>
</evidence>
<evidence type="ECO:0000256" key="4">
    <source>
        <dbReference type="ARBA" id="ARBA00023136"/>
    </source>
</evidence>
<name>A0ABV2YKB9_9ACTN</name>
<proteinExistence type="predicted"/>
<protein>
    <submittedName>
        <fullName evidence="8">ABC transporter ATP-binding protein</fullName>
    </submittedName>
</protein>
<feature type="transmembrane region" description="Helical" evidence="5">
    <location>
        <begin position="260"/>
        <end position="286"/>
    </location>
</feature>
<evidence type="ECO:0000256" key="2">
    <source>
        <dbReference type="ARBA" id="ARBA00022692"/>
    </source>
</evidence>
<keyword evidence="8" id="KW-0067">ATP-binding</keyword>
<dbReference type="InterPro" id="IPR011527">
    <property type="entry name" value="ABC1_TM_dom"/>
</dbReference>
<dbReference type="PROSITE" id="PS00211">
    <property type="entry name" value="ABC_TRANSPORTER_1"/>
    <property type="match status" value="1"/>
</dbReference>
<dbReference type="PROSITE" id="PS50929">
    <property type="entry name" value="ABC_TM1F"/>
    <property type="match status" value="1"/>
</dbReference>
<evidence type="ECO:0000313" key="8">
    <source>
        <dbReference type="EMBL" id="MEU3556188.1"/>
    </source>
</evidence>
<keyword evidence="2 5" id="KW-0812">Transmembrane</keyword>
<evidence type="ECO:0000256" key="1">
    <source>
        <dbReference type="ARBA" id="ARBA00004651"/>
    </source>
</evidence>
<dbReference type="InterPro" id="IPR039421">
    <property type="entry name" value="Type_1_exporter"/>
</dbReference>
<feature type="domain" description="ABC transmembrane type-1" evidence="7">
    <location>
        <begin position="41"/>
        <end position="329"/>
    </location>
</feature>
<gene>
    <name evidence="8" type="ORF">AB0E65_18550</name>
</gene>
<reference evidence="8 9" key="1">
    <citation type="submission" date="2024-06" db="EMBL/GenBank/DDBJ databases">
        <title>The Natural Products Discovery Center: Release of the First 8490 Sequenced Strains for Exploring Actinobacteria Biosynthetic Diversity.</title>
        <authorList>
            <person name="Kalkreuter E."/>
            <person name="Kautsar S.A."/>
            <person name="Yang D."/>
            <person name="Bader C.D."/>
            <person name="Teijaro C.N."/>
            <person name="Fluegel L."/>
            <person name="Davis C.M."/>
            <person name="Simpson J.R."/>
            <person name="Lauterbach L."/>
            <person name="Steele A.D."/>
            <person name="Gui C."/>
            <person name="Meng S."/>
            <person name="Li G."/>
            <person name="Viehrig K."/>
            <person name="Ye F."/>
            <person name="Su P."/>
            <person name="Kiefer A.F."/>
            <person name="Nichols A."/>
            <person name="Cepeda A.J."/>
            <person name="Yan W."/>
            <person name="Fan B."/>
            <person name="Jiang Y."/>
            <person name="Adhikari A."/>
            <person name="Zheng C.-J."/>
            <person name="Schuster L."/>
            <person name="Cowan T.M."/>
            <person name="Smanski M.J."/>
            <person name="Chevrette M.G."/>
            <person name="De Carvalho L.P.S."/>
            <person name="Shen B."/>
        </authorList>
    </citation>
    <scope>NUCLEOTIDE SEQUENCE [LARGE SCALE GENOMIC DNA]</scope>
    <source>
        <strain evidence="8 9">NPDC038104</strain>
    </source>
</reference>
<dbReference type="Gene3D" id="3.40.50.300">
    <property type="entry name" value="P-loop containing nucleotide triphosphate hydrolases"/>
    <property type="match status" value="1"/>
</dbReference>
<dbReference type="InterPro" id="IPR036640">
    <property type="entry name" value="ABC1_TM_sf"/>
</dbReference>
<dbReference type="InterPro" id="IPR027417">
    <property type="entry name" value="P-loop_NTPase"/>
</dbReference>
<dbReference type="Pfam" id="PF00664">
    <property type="entry name" value="ABC_membrane"/>
    <property type="match status" value="1"/>
</dbReference>
<keyword evidence="9" id="KW-1185">Reference proteome</keyword>
<evidence type="ECO:0000259" key="6">
    <source>
        <dbReference type="PROSITE" id="PS50893"/>
    </source>
</evidence>
<dbReference type="Proteomes" id="UP001550850">
    <property type="component" value="Unassembled WGS sequence"/>
</dbReference>
<dbReference type="SUPFAM" id="SSF52540">
    <property type="entry name" value="P-loop containing nucleoside triphosphate hydrolases"/>
    <property type="match status" value="1"/>
</dbReference>
<feature type="transmembrane region" description="Helical" evidence="5">
    <location>
        <begin position="306"/>
        <end position="327"/>
    </location>
</feature>
<sequence length="600" mass="62504">MIRWRPGGGVVDVDGDPGDPDLRGGARYLTWLVTRQAGRSAAGAVYSVVWMGLFAVAPYLLERVFDDGFGADHPGRGPGDPTASAVWTAALLATALAGAGVSLLRHRTMTKVRMDANFRTVKLLLGQSVRLGPALTRRVSAGEVMTIGVGDVQTIAAALTVVGPGFGAVVTYLLVAALLFSVSPLPAVVALLGVPALALALGPLTSRLQAAETVYRERQNTLTARIGDLAGGLRVLNGLGGKALFADAFRRDSALLREQGYRVGAVTSWMQSLGLGLPTVLLAAVIWSAARPAALGEITPGQLVSVYGYVIALVYPVFFLVEGVQLLSRGLVAARRVVAFLRLEPDPGPAPAEAMDAPDGPAELHDPVSGVTVRPGVLTALVCADPEDGTAVLDRLARYGPTSATWGGVPLDRIATARVRERILLAEAEADLFAGSLRVLLGRGPGDGSDEARARALRTAAAEDVVRGLPDGLDSAVDAQGRNLSGGQRQRIRLARALLAGPEVLLLAEPTSALDAHTEDLVAGRLRAARAGLTTVVTSTSPLMLDRADVVHLLEGGRAVATGRHQDLLVGEPRYRALVARESGAAAGPEDVPTSEEPVR</sequence>
<dbReference type="RefSeq" id="WP_245967564.1">
    <property type="nucleotide sequence ID" value="NZ_BEVZ01000004.1"/>
</dbReference>
<comment type="caution">
    <text evidence="8">The sequence shown here is derived from an EMBL/GenBank/DDBJ whole genome shotgun (WGS) entry which is preliminary data.</text>
</comment>
<dbReference type="Gene3D" id="1.20.1560.10">
    <property type="entry name" value="ABC transporter type 1, transmembrane domain"/>
    <property type="match status" value="1"/>
</dbReference>
<feature type="domain" description="ABC transporter" evidence="6">
    <location>
        <begin position="321"/>
        <end position="581"/>
    </location>
</feature>
<dbReference type="PANTHER" id="PTHR43394">
    <property type="entry name" value="ATP-DEPENDENT PERMEASE MDL1, MITOCHONDRIAL"/>
    <property type="match status" value="1"/>
</dbReference>
<dbReference type="GO" id="GO:0005524">
    <property type="term" value="F:ATP binding"/>
    <property type="evidence" value="ECO:0007669"/>
    <property type="project" value="UniProtKB-KW"/>
</dbReference>
<comment type="subcellular location">
    <subcellularLocation>
        <location evidence="1">Cell membrane</location>
        <topology evidence="1">Multi-pass membrane protein</topology>
    </subcellularLocation>
</comment>